<feature type="compositionally biased region" description="Polar residues" evidence="1">
    <location>
        <begin position="279"/>
        <end position="292"/>
    </location>
</feature>
<dbReference type="EMBL" id="JANPWB010000009">
    <property type="protein sequence ID" value="KAJ1149782.1"/>
    <property type="molecule type" value="Genomic_DNA"/>
</dbReference>
<name>A0AAV7RD63_PLEWA</name>
<feature type="region of interest" description="Disordered" evidence="1">
    <location>
        <begin position="1"/>
        <end position="57"/>
    </location>
</feature>
<dbReference type="AlphaFoldDB" id="A0AAV7RD63"/>
<feature type="compositionally biased region" description="Basic and acidic residues" evidence="1">
    <location>
        <begin position="308"/>
        <end position="354"/>
    </location>
</feature>
<evidence type="ECO:0000313" key="2">
    <source>
        <dbReference type="EMBL" id="KAJ1149782.1"/>
    </source>
</evidence>
<feature type="region of interest" description="Disordered" evidence="1">
    <location>
        <begin position="120"/>
        <end position="188"/>
    </location>
</feature>
<protein>
    <submittedName>
        <fullName evidence="2">Uncharacterized protein</fullName>
    </submittedName>
</protein>
<gene>
    <name evidence="2" type="ORF">NDU88_002587</name>
</gene>
<feature type="region of interest" description="Disordered" evidence="1">
    <location>
        <begin position="660"/>
        <end position="686"/>
    </location>
</feature>
<feature type="compositionally biased region" description="Basic residues" evidence="1">
    <location>
        <begin position="664"/>
        <end position="678"/>
    </location>
</feature>
<evidence type="ECO:0000256" key="1">
    <source>
        <dbReference type="SAM" id="MobiDB-lite"/>
    </source>
</evidence>
<keyword evidence="3" id="KW-1185">Reference proteome</keyword>
<sequence>MSFANKLKKPLWPVEGVGTNGTAGGEVSIQVVGEEMVREAKERQKDQGPTDGPTKVNCDETDKVKVCITRSQERLNDEAGEGVSGCQGQAGGQKAFSSRDESVLELSDSAFVQLPSGCARGEHEDSEITVQQKTKLKGKFWSPVSSDGEESMDDSDKWAIPPGQDPLEVGMEEEGEKDSEGVTQIERHIVEMEEKLEVERMKLERKLERRKSLEEAEEQETAKKKKVENSSEDAVLKNIQDDGNSQGMQQTDKSQSGGYGNGKKKGVEDSGKVTGSGGQQLSAPQNALSQRLPQPVGGNVRTMRIRKATADKGEVAPKTQKKEGKSMGKQGKKDGGEDGKVTNKKDTGPKKDPLEMALLGELGNSEDEMFEVPESFPSGKEEGRKMAKEKENELNVLQGRLQRMYGMARLGMDVVSEVRDLESQIEEVYLQRLDAVKSTARAEWVDGNEKCSRYFFKKVVEEKKTVEGWKDGQGRWRTKKEEMGELVVEFFEDLYSEKEVNPSESTASLTVLQDTLTLEQKKGLVEDFSVEELDKAMSSFGGDKSPGPDGLPIELYKEFWPALKSSLLEVCRERKIVGGAPKEFCEGVIVLLHKKGDRADLKNWRPITLLNADYKLYMKLLTQRVGALASGLISPDQPEDPRRQGLFFLLSLAELLPRDEEKRRKARERPRKGRRQPKSARETGRLTDTELLGYIDGLPIYTHDPPTSDNAEDSPSPAVIHALAPGQITQQIVEEEQDRISASHIKKLALEQWKKRLQALTQTPVGEMSVSAVPPSNDVTSPDCVPETSISEQQKNLPEVLPRSQQTTNKVPFSPPESSPDMDYSGWTTYLTNKRKARTPKQASEIQSPTKSKRRTTSLDRLPRSNRFELLHHLSDSEEVFSHIGQELEIRDCLPDDLDATPDLEGLFYKPSTFTQDQHLLQSKDSDGDLSSPE</sequence>
<feature type="region of interest" description="Disordered" evidence="1">
    <location>
        <begin position="205"/>
        <end position="354"/>
    </location>
</feature>
<evidence type="ECO:0000313" key="3">
    <source>
        <dbReference type="Proteomes" id="UP001066276"/>
    </source>
</evidence>
<comment type="caution">
    <text evidence="2">The sequence shown here is derived from an EMBL/GenBank/DDBJ whole genome shotgun (WGS) entry which is preliminary data.</text>
</comment>
<feature type="compositionally biased region" description="Gly residues" evidence="1">
    <location>
        <begin position="82"/>
        <end position="91"/>
    </location>
</feature>
<organism evidence="2 3">
    <name type="scientific">Pleurodeles waltl</name>
    <name type="common">Iberian ribbed newt</name>
    <dbReference type="NCBI Taxonomy" id="8319"/>
    <lineage>
        <taxon>Eukaryota</taxon>
        <taxon>Metazoa</taxon>
        <taxon>Chordata</taxon>
        <taxon>Craniata</taxon>
        <taxon>Vertebrata</taxon>
        <taxon>Euteleostomi</taxon>
        <taxon>Amphibia</taxon>
        <taxon>Batrachia</taxon>
        <taxon>Caudata</taxon>
        <taxon>Salamandroidea</taxon>
        <taxon>Salamandridae</taxon>
        <taxon>Pleurodelinae</taxon>
        <taxon>Pleurodeles</taxon>
    </lineage>
</organism>
<accession>A0AAV7RD63</accession>
<feature type="compositionally biased region" description="Polar residues" evidence="1">
    <location>
        <begin position="841"/>
        <end position="850"/>
    </location>
</feature>
<feature type="region of interest" description="Disordered" evidence="1">
    <location>
        <begin position="74"/>
        <end position="101"/>
    </location>
</feature>
<proteinExistence type="predicted"/>
<dbReference type="Proteomes" id="UP001066276">
    <property type="component" value="Chromosome 5"/>
</dbReference>
<feature type="compositionally biased region" description="Basic and acidic residues" evidence="1">
    <location>
        <begin position="205"/>
        <end position="214"/>
    </location>
</feature>
<feature type="compositionally biased region" description="Polar residues" evidence="1">
    <location>
        <begin position="241"/>
        <end position="256"/>
    </location>
</feature>
<dbReference type="PANTHER" id="PTHR19446">
    <property type="entry name" value="REVERSE TRANSCRIPTASES"/>
    <property type="match status" value="1"/>
</dbReference>
<feature type="region of interest" description="Disordered" evidence="1">
    <location>
        <begin position="768"/>
        <end position="861"/>
    </location>
</feature>
<reference evidence="2" key="1">
    <citation type="journal article" date="2022" name="bioRxiv">
        <title>Sequencing and chromosome-scale assembly of the giantPleurodeles waltlgenome.</title>
        <authorList>
            <person name="Brown T."/>
            <person name="Elewa A."/>
            <person name="Iarovenko S."/>
            <person name="Subramanian E."/>
            <person name="Araus A.J."/>
            <person name="Petzold A."/>
            <person name="Susuki M."/>
            <person name="Suzuki K.-i.T."/>
            <person name="Hayashi T."/>
            <person name="Toyoda A."/>
            <person name="Oliveira C."/>
            <person name="Osipova E."/>
            <person name="Leigh N.D."/>
            <person name="Simon A."/>
            <person name="Yun M.H."/>
        </authorList>
    </citation>
    <scope>NUCLEOTIDE SEQUENCE</scope>
    <source>
        <strain evidence="2">20211129_DDA</strain>
        <tissue evidence="2">Liver</tissue>
    </source>
</reference>
<feature type="compositionally biased region" description="Basic and acidic residues" evidence="1">
    <location>
        <begin position="35"/>
        <end position="48"/>
    </location>
</feature>